<name>A0ACC0FX49_9ERIC</name>
<keyword evidence="1" id="KW-0675">Receptor</keyword>
<proteinExistence type="predicted"/>
<organism evidence="1 2">
    <name type="scientific">Camellia lanceoleosa</name>
    <dbReference type="NCBI Taxonomy" id="1840588"/>
    <lineage>
        <taxon>Eukaryota</taxon>
        <taxon>Viridiplantae</taxon>
        <taxon>Streptophyta</taxon>
        <taxon>Embryophyta</taxon>
        <taxon>Tracheophyta</taxon>
        <taxon>Spermatophyta</taxon>
        <taxon>Magnoliopsida</taxon>
        <taxon>eudicotyledons</taxon>
        <taxon>Gunneridae</taxon>
        <taxon>Pentapetalae</taxon>
        <taxon>asterids</taxon>
        <taxon>Ericales</taxon>
        <taxon>Theaceae</taxon>
        <taxon>Camellia</taxon>
    </lineage>
</organism>
<dbReference type="Proteomes" id="UP001060215">
    <property type="component" value="Chromosome 13"/>
</dbReference>
<evidence type="ECO:0000313" key="1">
    <source>
        <dbReference type="EMBL" id="KAI7992650.1"/>
    </source>
</evidence>
<evidence type="ECO:0000313" key="2">
    <source>
        <dbReference type="Proteomes" id="UP001060215"/>
    </source>
</evidence>
<keyword evidence="2" id="KW-1185">Reference proteome</keyword>
<gene>
    <name evidence="1" type="ORF">LOK49_LG12G00391</name>
</gene>
<comment type="caution">
    <text evidence="1">The sequence shown here is derived from an EMBL/GenBank/DDBJ whole genome shotgun (WGS) entry which is preliminary data.</text>
</comment>
<dbReference type="EMBL" id="CM045770">
    <property type="protein sequence ID" value="KAI7992650.1"/>
    <property type="molecule type" value="Genomic_DNA"/>
</dbReference>
<reference evidence="1 2" key="1">
    <citation type="journal article" date="2022" name="Plant J.">
        <title>Chromosome-level genome of Camellia lanceoleosa provides a valuable resource for understanding genome evolution and self-incompatibility.</title>
        <authorList>
            <person name="Gong W."/>
            <person name="Xiao S."/>
            <person name="Wang L."/>
            <person name="Liao Z."/>
            <person name="Chang Y."/>
            <person name="Mo W."/>
            <person name="Hu G."/>
            <person name="Li W."/>
            <person name="Zhao G."/>
            <person name="Zhu H."/>
            <person name="Hu X."/>
            <person name="Ji K."/>
            <person name="Xiang X."/>
            <person name="Song Q."/>
            <person name="Yuan D."/>
            <person name="Jin S."/>
            <person name="Zhang L."/>
        </authorList>
    </citation>
    <scope>NUCLEOTIDE SEQUENCE [LARGE SCALE GENOMIC DNA]</scope>
    <source>
        <strain evidence="1">SQ_2022a</strain>
    </source>
</reference>
<protein>
    <submittedName>
        <fullName evidence="1">Flt3 receptor-interacting lectin</fullName>
    </submittedName>
</protein>
<sequence>MPSVIENEAWINYDSSSKNLSVVFTNSINNMTVERNLSFLVDLREYLPEWVAIGLSDSTRMNFEKNTVKSWTFNSTLQIDVPVKPGPSPRPNTVIPSPPKKMGENNKKALVVGLTAVSPVLIGGLALLGFVLWKKSSRVKEEDGDEFAIELSMDNEFEAALLLFLIAAKFILQAILTTQISPSTPHPRNFFICII</sequence>
<accession>A0ACC0FX49</accession>